<dbReference type="SUPFAM" id="SSF50978">
    <property type="entry name" value="WD40 repeat-like"/>
    <property type="match status" value="1"/>
</dbReference>
<keyword evidence="5 7" id="KW-0539">Nucleus</keyword>
<protein>
    <recommendedName>
        <fullName evidence="7">Ribosome biogenesis protein BOP1 homolog</fullName>
    </recommendedName>
</protein>
<evidence type="ECO:0000256" key="2">
    <source>
        <dbReference type="ARBA" id="ARBA00022552"/>
    </source>
</evidence>
<dbReference type="AlphaFoldDB" id="A0A9J6BPX1"/>
<dbReference type="GO" id="GO:0070545">
    <property type="term" value="C:PeBoW complex"/>
    <property type="evidence" value="ECO:0007669"/>
    <property type="project" value="TreeGrafter"/>
</dbReference>
<feature type="compositionally biased region" description="Basic and acidic residues" evidence="9">
    <location>
        <begin position="111"/>
        <end position="120"/>
    </location>
</feature>
<dbReference type="InterPro" id="IPR012953">
    <property type="entry name" value="BOP1_N_dom"/>
</dbReference>
<keyword evidence="3 8" id="KW-0853">WD repeat</keyword>
<feature type="compositionally biased region" description="Polar residues" evidence="9">
    <location>
        <begin position="162"/>
        <end position="176"/>
    </location>
</feature>
<feature type="compositionally biased region" description="Acidic residues" evidence="9">
    <location>
        <begin position="78"/>
        <end position="110"/>
    </location>
</feature>
<dbReference type="InterPro" id="IPR015943">
    <property type="entry name" value="WD40/YVTN_repeat-like_dom_sf"/>
</dbReference>
<dbReference type="SMART" id="SM01035">
    <property type="entry name" value="BOP1NT"/>
    <property type="match status" value="1"/>
</dbReference>
<comment type="similarity">
    <text evidence="7">Belongs to the WD repeat BOP1/ERB1 family.</text>
</comment>
<dbReference type="PANTHER" id="PTHR17605:SF0">
    <property type="entry name" value="RIBOSOME BIOGENESIS PROTEIN BOP1"/>
    <property type="match status" value="1"/>
</dbReference>
<evidence type="ECO:0000313" key="12">
    <source>
        <dbReference type="Proteomes" id="UP001107558"/>
    </source>
</evidence>
<dbReference type="Proteomes" id="UP001107558">
    <property type="component" value="Chromosome 3"/>
</dbReference>
<sequence>MANKKLKRKIIEEKEIKVDEKPKEQSVETEEDEDYESDKDLLVEIDNEDQQENDENEEEDDSDSDDILSFESFKSDYEENENDFNSENDEEEQLEFEDSSVEDELTTEELESLKKKQEEKQKIKELVEFRKKERVEQKETSKLIMDTLRQPEDETYLAMRENSVQSKSLPGPSNLSDEIEESDKKKFVEYEDDGDTSDEEDIRNTVGNIPLHWYDEYKHIGYDWEGRKIMKPPAKDQLDVFLRKMEDPDFWRTVKDPQTGQDVVLSEEDIQLIKLIKKQRAPDQNFDAYEPWVEWFTSEVEKFPIRNIPDSKQSFLPSKVEKKKIGRLVHSLKMGWMKTKAEQEKIDAEKKIPKFYMLWDSDTGREKMRRIHDHVTAPKRALPGHAESYNPPSEYLFNEKELQDWQNLSDEPHKRKLHFIPQKYKSLRQVPYYQNYIRERFIRCLDLYLCPRAKRMKATVQPEDLIPKLPSSKDLQPFPTTQSMIYRGHNDIVRTMSIEPKGQYFVTGSDDKTIKIWEIATGRCIKTINTKGVVRSVAWCPNQKISLIAVASDKRLLLINPHVGDIKLISKKTDDILAEAPVSEEIENERIKTAVQWSAEIDKDEYKDGVRIVINHFQEIAQVTWHAKGDYFATVMPNGLSRSVLVHQLSKRRSQTSFSKSHGMVQCVLFHPIKPCLFVASQQHIRIYDLVKQEMIKKLMPSCKWISKMAIHPKGDNLLVSTYDKKVMWFDLDLSTKPYQTLKLHASAVRSVAYHSRYPLFASGSDDRGVIVCHGMVYNDLLQNALIVPLKRLEFHEKVSDYGIFEVLFHTTQPWLFSSGSDYTVRLYT</sequence>
<dbReference type="GO" id="GO:0000466">
    <property type="term" value="P:maturation of 5.8S rRNA from tricistronic rRNA transcript (SSU-rRNA, 5.8S rRNA, LSU-rRNA)"/>
    <property type="evidence" value="ECO:0007669"/>
    <property type="project" value="UniProtKB-UniRule"/>
</dbReference>
<dbReference type="OrthoDB" id="5571054at2759"/>
<comment type="subcellular location">
    <subcellularLocation>
        <location evidence="7">Nucleus</location>
        <location evidence="7">Nucleolus</location>
    </subcellularLocation>
    <subcellularLocation>
        <location evidence="7">Nucleus</location>
        <location evidence="7">Nucleoplasm</location>
    </subcellularLocation>
</comment>
<keyword evidence="1 7" id="KW-0690">Ribosome biogenesis</keyword>
<dbReference type="InterPro" id="IPR036322">
    <property type="entry name" value="WD40_repeat_dom_sf"/>
</dbReference>
<reference evidence="11" key="1">
    <citation type="submission" date="2021-03" db="EMBL/GenBank/DDBJ databases">
        <title>Chromosome level genome of the anhydrobiotic midge Polypedilum vanderplanki.</title>
        <authorList>
            <person name="Yoshida Y."/>
            <person name="Kikawada T."/>
            <person name="Gusev O."/>
        </authorList>
    </citation>
    <scope>NUCLEOTIDE SEQUENCE</scope>
    <source>
        <strain evidence="11">NIAS01</strain>
        <tissue evidence="11">Whole body or cell culture</tissue>
    </source>
</reference>
<dbReference type="Pfam" id="PF08145">
    <property type="entry name" value="BOP1NT"/>
    <property type="match status" value="1"/>
</dbReference>
<dbReference type="GO" id="GO:0005654">
    <property type="term" value="C:nucleoplasm"/>
    <property type="evidence" value="ECO:0007669"/>
    <property type="project" value="UniProtKB-SubCell"/>
</dbReference>
<gene>
    <name evidence="11" type="ORF">PVAND_001952</name>
</gene>
<evidence type="ECO:0000256" key="1">
    <source>
        <dbReference type="ARBA" id="ARBA00022517"/>
    </source>
</evidence>
<evidence type="ECO:0000256" key="7">
    <source>
        <dbReference type="HAMAP-Rule" id="MF_03027"/>
    </source>
</evidence>
<feature type="region of interest" description="Disordered" evidence="9">
    <location>
        <begin position="160"/>
        <end position="185"/>
    </location>
</feature>
<name>A0A9J6BPX1_POLVA</name>
<dbReference type="GO" id="GO:0043021">
    <property type="term" value="F:ribonucleoprotein complex binding"/>
    <property type="evidence" value="ECO:0007669"/>
    <property type="project" value="UniProtKB-UniRule"/>
</dbReference>
<evidence type="ECO:0000256" key="4">
    <source>
        <dbReference type="ARBA" id="ARBA00022737"/>
    </source>
</evidence>
<proteinExistence type="inferred from homology"/>
<dbReference type="EMBL" id="JADBJN010000003">
    <property type="protein sequence ID" value="KAG5671775.1"/>
    <property type="molecule type" value="Genomic_DNA"/>
</dbReference>
<evidence type="ECO:0000256" key="6">
    <source>
        <dbReference type="ARBA" id="ARBA00055102"/>
    </source>
</evidence>
<organism evidence="11 12">
    <name type="scientific">Polypedilum vanderplanki</name>
    <name type="common">Sleeping chironomid midge</name>
    <dbReference type="NCBI Taxonomy" id="319348"/>
    <lineage>
        <taxon>Eukaryota</taxon>
        <taxon>Metazoa</taxon>
        <taxon>Ecdysozoa</taxon>
        <taxon>Arthropoda</taxon>
        <taxon>Hexapoda</taxon>
        <taxon>Insecta</taxon>
        <taxon>Pterygota</taxon>
        <taxon>Neoptera</taxon>
        <taxon>Endopterygota</taxon>
        <taxon>Diptera</taxon>
        <taxon>Nematocera</taxon>
        <taxon>Chironomoidea</taxon>
        <taxon>Chironomidae</taxon>
        <taxon>Chironominae</taxon>
        <taxon>Polypedilum</taxon>
        <taxon>Polypedilum</taxon>
    </lineage>
</organism>
<evidence type="ECO:0000256" key="3">
    <source>
        <dbReference type="ARBA" id="ARBA00022574"/>
    </source>
</evidence>
<keyword evidence="12" id="KW-1185">Reference proteome</keyword>
<feature type="domain" description="BOP1 N-terminal" evidence="10">
    <location>
        <begin position="214"/>
        <end position="479"/>
    </location>
</feature>
<evidence type="ECO:0000256" key="5">
    <source>
        <dbReference type="ARBA" id="ARBA00023242"/>
    </source>
</evidence>
<feature type="repeat" description="WD" evidence="8">
    <location>
        <begin position="486"/>
        <end position="527"/>
    </location>
</feature>
<accession>A0A9J6BPX1</accession>
<dbReference type="SMART" id="SM00320">
    <property type="entry name" value="WD40"/>
    <property type="match status" value="7"/>
</dbReference>
<dbReference type="PROSITE" id="PS50294">
    <property type="entry name" value="WD_REPEATS_REGION"/>
    <property type="match status" value="1"/>
</dbReference>
<dbReference type="HAMAP" id="MF_03027">
    <property type="entry name" value="BOP1"/>
    <property type="match status" value="1"/>
</dbReference>
<evidence type="ECO:0000256" key="9">
    <source>
        <dbReference type="SAM" id="MobiDB-lite"/>
    </source>
</evidence>
<feature type="compositionally biased region" description="Basic and acidic residues" evidence="9">
    <location>
        <begin position="15"/>
        <end position="26"/>
    </location>
</feature>
<evidence type="ECO:0000313" key="11">
    <source>
        <dbReference type="EMBL" id="KAG5671775.1"/>
    </source>
</evidence>
<comment type="function">
    <text evidence="6">Component of the PeBoW complex, which is required for maturation of 28S and 5.8S ribosomal RNAs and formation of the 60S ribosome.</text>
</comment>
<dbReference type="InterPro" id="IPR001680">
    <property type="entry name" value="WD40_rpt"/>
</dbReference>
<comment type="function">
    <text evidence="7">Required for maturation of ribosomal RNAs and formation of the large ribosomal subunit.</text>
</comment>
<keyword evidence="2 7" id="KW-0698">rRNA processing</keyword>
<dbReference type="PANTHER" id="PTHR17605">
    <property type="entry name" value="RIBOSOME BIOGENESIS PROTEIN BOP1 BLOCK OF PROLIFERATION 1 PROTEIN"/>
    <property type="match status" value="1"/>
</dbReference>
<dbReference type="GO" id="GO:0030687">
    <property type="term" value="C:preribosome, large subunit precursor"/>
    <property type="evidence" value="ECO:0007669"/>
    <property type="project" value="UniProtKB-UniRule"/>
</dbReference>
<dbReference type="Gene3D" id="2.130.10.10">
    <property type="entry name" value="YVTN repeat-like/Quinoprotein amine dehydrogenase"/>
    <property type="match status" value="1"/>
</dbReference>
<dbReference type="Pfam" id="PF00400">
    <property type="entry name" value="WD40"/>
    <property type="match status" value="2"/>
</dbReference>
<feature type="region of interest" description="Disordered" evidence="9">
    <location>
        <begin position="15"/>
        <end position="120"/>
    </location>
</feature>
<feature type="compositionally biased region" description="Acidic residues" evidence="9">
    <location>
        <begin position="27"/>
        <end position="68"/>
    </location>
</feature>
<dbReference type="GO" id="GO:0000463">
    <property type="term" value="P:maturation of LSU-rRNA from tricistronic rRNA transcript (SSU-rRNA, 5.8S rRNA, LSU-rRNA)"/>
    <property type="evidence" value="ECO:0007669"/>
    <property type="project" value="UniProtKB-UniRule"/>
</dbReference>
<evidence type="ECO:0000256" key="8">
    <source>
        <dbReference type="PROSITE-ProRule" id="PRU00221"/>
    </source>
</evidence>
<evidence type="ECO:0000259" key="10">
    <source>
        <dbReference type="SMART" id="SM01035"/>
    </source>
</evidence>
<dbReference type="FunFam" id="2.130.10.10:FF:000061">
    <property type="entry name" value="Ribosome biogenesis protein BOP1 homolog"/>
    <property type="match status" value="1"/>
</dbReference>
<comment type="caution">
    <text evidence="11">The sequence shown here is derived from an EMBL/GenBank/DDBJ whole genome shotgun (WGS) entry which is preliminary data.</text>
</comment>
<dbReference type="PROSITE" id="PS50082">
    <property type="entry name" value="WD_REPEATS_2"/>
    <property type="match status" value="1"/>
</dbReference>
<dbReference type="InterPro" id="IPR028598">
    <property type="entry name" value="BOP1/Erb1"/>
</dbReference>
<keyword evidence="4" id="KW-0677">Repeat</keyword>